<dbReference type="EMBL" id="JABBFX010000002">
    <property type="protein sequence ID" value="NML46170.1"/>
    <property type="molecule type" value="Genomic_DNA"/>
</dbReference>
<keyword evidence="4" id="KW-1185">Reference proteome</keyword>
<dbReference type="PIRSF" id="PIRSF017082">
    <property type="entry name" value="YflP"/>
    <property type="match status" value="1"/>
</dbReference>
<accession>A0A848H9R3</accession>
<protein>
    <submittedName>
        <fullName evidence="3">Tripartite tricarboxylate transporter substrate binding protein</fullName>
    </submittedName>
</protein>
<dbReference type="RefSeq" id="WP_169420451.1">
    <property type="nucleotide sequence ID" value="NZ_JABBFX010000002.1"/>
</dbReference>
<dbReference type="Gene3D" id="3.40.190.10">
    <property type="entry name" value="Periplasmic binding protein-like II"/>
    <property type="match status" value="1"/>
</dbReference>
<evidence type="ECO:0000313" key="4">
    <source>
        <dbReference type="Proteomes" id="UP000541185"/>
    </source>
</evidence>
<name>A0A848H9R3_9BURK</name>
<dbReference type="InterPro" id="IPR042100">
    <property type="entry name" value="Bug_dom1"/>
</dbReference>
<feature type="chain" id="PRO_5032925622" evidence="2">
    <location>
        <begin position="25"/>
        <end position="322"/>
    </location>
</feature>
<dbReference type="InterPro" id="IPR005064">
    <property type="entry name" value="BUG"/>
</dbReference>
<evidence type="ECO:0000313" key="3">
    <source>
        <dbReference type="EMBL" id="NML46170.1"/>
    </source>
</evidence>
<evidence type="ECO:0000256" key="2">
    <source>
        <dbReference type="SAM" id="SignalP"/>
    </source>
</evidence>
<reference evidence="3 4" key="1">
    <citation type="submission" date="2020-04" db="EMBL/GenBank/DDBJ databases">
        <title>Ramlibacter sp. G-1-2-2 isolated from soil.</title>
        <authorList>
            <person name="Dahal R.H."/>
        </authorList>
    </citation>
    <scope>NUCLEOTIDE SEQUENCE [LARGE SCALE GENOMIC DNA]</scope>
    <source>
        <strain evidence="3 4">G-1-2-2</strain>
    </source>
</reference>
<dbReference type="Gene3D" id="3.40.190.150">
    <property type="entry name" value="Bordetella uptake gene, domain 1"/>
    <property type="match status" value="1"/>
</dbReference>
<feature type="signal peptide" evidence="2">
    <location>
        <begin position="1"/>
        <end position="24"/>
    </location>
</feature>
<comment type="caution">
    <text evidence="3">The sequence shown here is derived from an EMBL/GenBank/DDBJ whole genome shotgun (WGS) entry which is preliminary data.</text>
</comment>
<keyword evidence="2" id="KW-0732">Signal</keyword>
<dbReference type="PANTHER" id="PTHR42928">
    <property type="entry name" value="TRICARBOXYLATE-BINDING PROTEIN"/>
    <property type="match status" value="1"/>
</dbReference>
<sequence length="322" mass="33728">MQFGRFIAAAAASLVLAASAFAQAYPQRPVIVVVPFVPGGSSDTTMRTLSARMGESLGQSVVLDNKPGANGTLGAGLVVRAQPDGYTLLIGSVGTYAISPQLLKSVTWDARKDLDMLAMPVRTPNVVVVAPSFPANTIAELVEYMKKHPGQVSFASAGTGSTDHLSALLLWQKTGTQGVHVPYKGGGAAITDVMGNHSNVLITNLGVLTPHIKAGKLKALAVTSAKRVPELPDVPTLTELGLKGLEIYSWQGVAAPKGLPPAVRTRIVASLNDAMKDPQARKSLEDAGFEMVSMTPAQAATELNAEINRWKTVIETAGIKAE</sequence>
<dbReference type="Pfam" id="PF03401">
    <property type="entry name" value="TctC"/>
    <property type="match status" value="1"/>
</dbReference>
<dbReference type="CDD" id="cd07012">
    <property type="entry name" value="PBP2_Bug_TTT"/>
    <property type="match status" value="1"/>
</dbReference>
<dbReference type="AlphaFoldDB" id="A0A848H9R3"/>
<organism evidence="3 4">
    <name type="scientific">Ramlibacter agri</name>
    <dbReference type="NCBI Taxonomy" id="2728837"/>
    <lineage>
        <taxon>Bacteria</taxon>
        <taxon>Pseudomonadati</taxon>
        <taxon>Pseudomonadota</taxon>
        <taxon>Betaproteobacteria</taxon>
        <taxon>Burkholderiales</taxon>
        <taxon>Comamonadaceae</taxon>
        <taxon>Ramlibacter</taxon>
    </lineage>
</organism>
<comment type="similarity">
    <text evidence="1">Belongs to the UPF0065 (bug) family.</text>
</comment>
<gene>
    <name evidence="3" type="ORF">HHL11_20650</name>
</gene>
<dbReference type="PANTHER" id="PTHR42928:SF5">
    <property type="entry name" value="BLR1237 PROTEIN"/>
    <property type="match status" value="1"/>
</dbReference>
<evidence type="ECO:0000256" key="1">
    <source>
        <dbReference type="ARBA" id="ARBA00006987"/>
    </source>
</evidence>
<proteinExistence type="inferred from homology"/>
<dbReference type="SUPFAM" id="SSF53850">
    <property type="entry name" value="Periplasmic binding protein-like II"/>
    <property type="match status" value="1"/>
</dbReference>
<dbReference type="Proteomes" id="UP000541185">
    <property type="component" value="Unassembled WGS sequence"/>
</dbReference>